<dbReference type="Proteomes" id="UP000029737">
    <property type="component" value="Unassembled WGS sequence"/>
</dbReference>
<reference evidence="2 5" key="2">
    <citation type="submission" date="2017-08" db="EMBL/GenBank/DDBJ databases">
        <title>The complete genome sequence of moderately halophilic actinomycete Actinopolyspora erythraea YIM 90600, the producer of novel erythromycin, novel actinopolysporins A-C and tubercidin.</title>
        <authorList>
            <person name="Yin M."/>
            <person name="Tang S."/>
        </authorList>
    </citation>
    <scope>NUCLEOTIDE SEQUENCE [LARGE SCALE GENOMIC DNA]</scope>
    <source>
        <strain evidence="2 5">YIM 90600</strain>
    </source>
</reference>
<dbReference type="AlphaFoldDB" id="A0A099D551"/>
<feature type="compositionally biased region" description="Polar residues" evidence="1">
    <location>
        <begin position="1"/>
        <end position="13"/>
    </location>
</feature>
<dbReference type="EMBL" id="CP022752">
    <property type="protein sequence ID" value="ASU78802.1"/>
    <property type="molecule type" value="Genomic_DNA"/>
</dbReference>
<feature type="region of interest" description="Disordered" evidence="1">
    <location>
        <begin position="1"/>
        <end position="24"/>
    </location>
</feature>
<dbReference type="InterPro" id="IPR008323">
    <property type="entry name" value="UCP033563"/>
</dbReference>
<dbReference type="eggNOG" id="COG4198">
    <property type="taxonomic scope" value="Bacteria"/>
</dbReference>
<name>A0A099D551_9ACTN</name>
<evidence type="ECO:0000313" key="5">
    <source>
        <dbReference type="Proteomes" id="UP000215043"/>
    </source>
</evidence>
<dbReference type="HOGENOM" id="CLU_803833_0_0_11"/>
<dbReference type="EMBL" id="JPMV01000019">
    <property type="protein sequence ID" value="KGI81318.1"/>
    <property type="molecule type" value="Genomic_DNA"/>
</dbReference>
<sequence length="382" mass="42404">MSPPRTQHATTTPQDHEHRSAGITVRSPRLLVIDQQRVESLDGSLEPERVRRLLDSGGFVHPSPPAVVVYRLRAGRHQQTGVVVEVSLDDYRAGRIRRHEATRPEREHRIEQLTEASGVEQMPVTLTHRDRPRLRDLLEGATTREPDVRADSSGGVEHSVWIRRDAELARTLEYELANVPALYIADGHHRMAVAERNGQSRPHSPGDDTRAFTLAALFPSSQMRILGYHRCLPANRELSTPWVLEQLAALPLVTRIEECTSTTTSNPAPGVVLLRVNDRCFRLRLRVPTGADQVRAGLDAVLLDEWLLPAVSDIVAPDGLDGQSHEGGGRCWCSHRNAICLVPHPPTVEQVMAVSDSGLVMPPKSTWFDPKAAAGLFARELR</sequence>
<dbReference type="OrthoDB" id="9781616at2"/>
<dbReference type="Proteomes" id="UP000215043">
    <property type="component" value="Chromosome"/>
</dbReference>
<evidence type="ECO:0000256" key="1">
    <source>
        <dbReference type="SAM" id="MobiDB-lite"/>
    </source>
</evidence>
<evidence type="ECO:0000313" key="3">
    <source>
        <dbReference type="EMBL" id="KGI81318.1"/>
    </source>
</evidence>
<gene>
    <name evidence="2" type="ORF">CDG81_11525</name>
    <name evidence="3" type="ORF">IL38_11605</name>
</gene>
<dbReference type="KEGG" id="aey:CDG81_11525"/>
<dbReference type="Pfam" id="PF06245">
    <property type="entry name" value="DUF1015"/>
    <property type="match status" value="1"/>
</dbReference>
<evidence type="ECO:0000313" key="4">
    <source>
        <dbReference type="Proteomes" id="UP000029737"/>
    </source>
</evidence>
<protein>
    <submittedName>
        <fullName evidence="2">DUF1015 domain-containing protein</fullName>
    </submittedName>
</protein>
<proteinExistence type="predicted"/>
<reference evidence="3 4" key="1">
    <citation type="journal article" date="2014" name="PLoS ONE">
        <title>Identification and Characterization of a New Erythromycin Biosynthetic Gene Cluster in Actinopolyspora erythraea YIM90600, a Novel Erythronolide-Producing Halophilic Actinomycete Isolated from Salt Field.</title>
        <authorList>
            <person name="Chen D."/>
            <person name="Feng J."/>
            <person name="Huang L."/>
            <person name="Zhang Q."/>
            <person name="Wu J."/>
            <person name="Zhu X."/>
            <person name="Duan Y."/>
            <person name="Xu Z."/>
        </authorList>
    </citation>
    <scope>NUCLEOTIDE SEQUENCE [LARGE SCALE GENOMIC DNA]</scope>
    <source>
        <strain evidence="3 4">YIM90600</strain>
    </source>
</reference>
<organism evidence="2 5">
    <name type="scientific">Actinopolyspora erythraea</name>
    <dbReference type="NCBI Taxonomy" id="414996"/>
    <lineage>
        <taxon>Bacteria</taxon>
        <taxon>Bacillati</taxon>
        <taxon>Actinomycetota</taxon>
        <taxon>Actinomycetes</taxon>
        <taxon>Actinopolysporales</taxon>
        <taxon>Actinopolysporaceae</taxon>
        <taxon>Actinopolyspora</taxon>
    </lineage>
</organism>
<accession>A0A099D551</accession>
<dbReference type="PANTHER" id="PTHR36454:SF1">
    <property type="entry name" value="DUF1015 DOMAIN-CONTAINING PROTEIN"/>
    <property type="match status" value="1"/>
</dbReference>
<dbReference type="RefSeq" id="WP_043573287.1">
    <property type="nucleotide sequence ID" value="NZ_CP022752.1"/>
</dbReference>
<keyword evidence="4" id="KW-1185">Reference proteome</keyword>
<dbReference type="PANTHER" id="PTHR36454">
    <property type="entry name" value="LMO2823 PROTEIN"/>
    <property type="match status" value="1"/>
</dbReference>
<evidence type="ECO:0000313" key="2">
    <source>
        <dbReference type="EMBL" id="ASU78802.1"/>
    </source>
</evidence>